<dbReference type="Proteomes" id="UP001249240">
    <property type="component" value="Unassembled WGS sequence"/>
</dbReference>
<keyword evidence="6 10" id="KW-0067">ATP-binding</keyword>
<dbReference type="InterPro" id="IPR003593">
    <property type="entry name" value="AAA+_ATPase"/>
</dbReference>
<dbReference type="CDD" id="cd03225">
    <property type="entry name" value="ABC_cobalt_CbiO_domain1"/>
    <property type="match status" value="1"/>
</dbReference>
<evidence type="ECO:0000256" key="3">
    <source>
        <dbReference type="ARBA" id="ARBA00022448"/>
    </source>
</evidence>
<dbReference type="GO" id="GO:0005524">
    <property type="term" value="F:ATP binding"/>
    <property type="evidence" value="ECO:0007669"/>
    <property type="project" value="UniProtKB-UniRule"/>
</dbReference>
<dbReference type="EMBL" id="JARPXL010000020">
    <property type="protein sequence ID" value="MDT2545918.1"/>
    <property type="molecule type" value="Genomic_DNA"/>
</dbReference>
<evidence type="ECO:0000313" key="12">
    <source>
        <dbReference type="EMBL" id="MDT2539620.1"/>
    </source>
</evidence>
<dbReference type="GO" id="GO:0016887">
    <property type="term" value="F:ATP hydrolysis activity"/>
    <property type="evidence" value="ECO:0007669"/>
    <property type="project" value="InterPro"/>
</dbReference>
<keyword evidence="3 10" id="KW-0813">Transport</keyword>
<name>A0AAW8T9D5_9ENTE</name>
<dbReference type="NCBIfam" id="TIGR01166">
    <property type="entry name" value="cbiO"/>
    <property type="match status" value="1"/>
</dbReference>
<evidence type="ECO:0000256" key="6">
    <source>
        <dbReference type="ARBA" id="ARBA00022840"/>
    </source>
</evidence>
<keyword evidence="4 10" id="KW-1003">Cell membrane</keyword>
<evidence type="ECO:0000313" key="14">
    <source>
        <dbReference type="Proteomes" id="UP001254770"/>
    </source>
</evidence>
<comment type="function">
    <text evidence="9">Probably part of an ABC transporter complex. Responsible for energy coupling to the transport system.</text>
</comment>
<dbReference type="PANTHER" id="PTHR43553:SF24">
    <property type="entry name" value="ENERGY-COUPLING FACTOR TRANSPORTER ATP-BINDING PROTEIN ECFA1"/>
    <property type="match status" value="1"/>
</dbReference>
<dbReference type="InterPro" id="IPR017871">
    <property type="entry name" value="ABC_transporter-like_CS"/>
</dbReference>
<dbReference type="PROSITE" id="PS50893">
    <property type="entry name" value="ABC_TRANSPORTER_2"/>
    <property type="match status" value="1"/>
</dbReference>
<dbReference type="EMBL" id="JARPXM010000019">
    <property type="protein sequence ID" value="MDT2539620.1"/>
    <property type="molecule type" value="Genomic_DNA"/>
</dbReference>
<dbReference type="SUPFAM" id="SSF52540">
    <property type="entry name" value="P-loop containing nucleoside triphosphate hydrolases"/>
    <property type="match status" value="1"/>
</dbReference>
<sequence length="269" mass="30576">MFKVTDLCISYENQTDVLHHLSLDFSNHKAVGVLGANGSGKSTLFAAIVGLLRPNQGEIIYENRPLDYNKSALYQYRQEVGIVFQEPEHQIFYSIVEDDVSFALKNLGIKQAQIESRMKEVFSLLNIEHLKKKPVQYLSYGQKKKVAIASVLMLKTKWLLLDEPTSGLDPAGKQQMIEIISQLIQQGTRIILSSHDMDLMYEVCDYLYVIDKGTIIQEGSSDQVFLDGELLKQAGLEQPWLVKVHQQLGFPLVKNQQEFMQIKLEGEVK</sequence>
<dbReference type="Gene3D" id="3.40.50.300">
    <property type="entry name" value="P-loop containing nucleotide triphosphate hydrolases"/>
    <property type="match status" value="1"/>
</dbReference>
<keyword evidence="8 10" id="KW-0472">Membrane</keyword>
<gene>
    <name evidence="13" type="ORF">P7D69_16335</name>
    <name evidence="12" type="ORF">P7D78_15895</name>
</gene>
<comment type="caution">
    <text evidence="13">The sequence shown here is derived from an EMBL/GenBank/DDBJ whole genome shotgun (WGS) entry which is preliminary data.</text>
</comment>
<dbReference type="FunFam" id="3.40.50.300:FF:000224">
    <property type="entry name" value="Energy-coupling factor transporter ATP-binding protein EcfA"/>
    <property type="match status" value="1"/>
</dbReference>
<dbReference type="AlphaFoldDB" id="A0AAW8T9D5"/>
<evidence type="ECO:0000256" key="5">
    <source>
        <dbReference type="ARBA" id="ARBA00022741"/>
    </source>
</evidence>
<dbReference type="Proteomes" id="UP001254770">
    <property type="component" value="Unassembled WGS sequence"/>
</dbReference>
<dbReference type="PROSITE" id="PS00211">
    <property type="entry name" value="ABC_TRANSPORTER_1"/>
    <property type="match status" value="1"/>
</dbReference>
<keyword evidence="5 10" id="KW-0547">Nucleotide-binding</keyword>
<evidence type="ECO:0000256" key="7">
    <source>
        <dbReference type="ARBA" id="ARBA00022967"/>
    </source>
</evidence>
<comment type="subcellular location">
    <subcellularLocation>
        <location evidence="1 10">Cell membrane</location>
        <topology evidence="1 10">Peripheral membrane protein</topology>
    </subcellularLocation>
</comment>
<dbReference type="Pfam" id="PF00005">
    <property type="entry name" value="ABC_tran"/>
    <property type="match status" value="1"/>
</dbReference>
<comment type="similarity">
    <text evidence="2 10">Belongs to the ABC transporter superfamily.</text>
</comment>
<evidence type="ECO:0000259" key="11">
    <source>
        <dbReference type="PROSITE" id="PS50893"/>
    </source>
</evidence>
<keyword evidence="7" id="KW-1278">Translocase</keyword>
<dbReference type="InterPro" id="IPR015856">
    <property type="entry name" value="ABC_transpr_CbiO/EcfA_su"/>
</dbReference>
<dbReference type="PANTHER" id="PTHR43553">
    <property type="entry name" value="HEAVY METAL TRANSPORTER"/>
    <property type="match status" value="1"/>
</dbReference>
<dbReference type="SMART" id="SM00382">
    <property type="entry name" value="AAA"/>
    <property type="match status" value="1"/>
</dbReference>
<feature type="domain" description="ABC transporter" evidence="11">
    <location>
        <begin position="2"/>
        <end position="237"/>
    </location>
</feature>
<evidence type="ECO:0000256" key="2">
    <source>
        <dbReference type="ARBA" id="ARBA00005417"/>
    </source>
</evidence>
<dbReference type="GO" id="GO:0006824">
    <property type="term" value="P:cobalt ion transport"/>
    <property type="evidence" value="ECO:0007669"/>
    <property type="project" value="InterPro"/>
</dbReference>
<dbReference type="InterPro" id="IPR027417">
    <property type="entry name" value="P-loop_NTPase"/>
</dbReference>
<protein>
    <recommendedName>
        <fullName evidence="10">ABC transporter ATP-binding protein</fullName>
    </recommendedName>
</protein>
<dbReference type="GO" id="GO:0042626">
    <property type="term" value="F:ATPase-coupled transmembrane transporter activity"/>
    <property type="evidence" value="ECO:0007669"/>
    <property type="project" value="TreeGrafter"/>
</dbReference>
<evidence type="ECO:0000256" key="4">
    <source>
        <dbReference type="ARBA" id="ARBA00022475"/>
    </source>
</evidence>
<evidence type="ECO:0000256" key="1">
    <source>
        <dbReference type="ARBA" id="ARBA00004202"/>
    </source>
</evidence>
<proteinExistence type="inferred from homology"/>
<dbReference type="InterPro" id="IPR003439">
    <property type="entry name" value="ABC_transporter-like_ATP-bd"/>
</dbReference>
<dbReference type="RefSeq" id="WP_010744585.1">
    <property type="nucleotide sequence ID" value="NZ_BAAAXM010000028.1"/>
</dbReference>
<organism evidence="13 14">
    <name type="scientific">Enterococcus raffinosus</name>
    <dbReference type="NCBI Taxonomy" id="71452"/>
    <lineage>
        <taxon>Bacteria</taxon>
        <taxon>Bacillati</taxon>
        <taxon>Bacillota</taxon>
        <taxon>Bacilli</taxon>
        <taxon>Lactobacillales</taxon>
        <taxon>Enterococcaceae</taxon>
        <taxon>Enterococcus</taxon>
    </lineage>
</organism>
<comment type="function">
    <text evidence="10">Part of an ABC transporter complex. Responsible for energy coupling to the transport system.</text>
</comment>
<evidence type="ECO:0000256" key="8">
    <source>
        <dbReference type="ARBA" id="ARBA00023136"/>
    </source>
</evidence>
<accession>A0AAW8T9D5</accession>
<dbReference type="InterPro" id="IPR050095">
    <property type="entry name" value="ECF_ABC_transporter_ATP-bd"/>
</dbReference>
<evidence type="ECO:0000256" key="9">
    <source>
        <dbReference type="ARBA" id="ARBA00025157"/>
    </source>
</evidence>
<evidence type="ECO:0000313" key="13">
    <source>
        <dbReference type="EMBL" id="MDT2545918.1"/>
    </source>
</evidence>
<evidence type="ECO:0000256" key="10">
    <source>
        <dbReference type="RuleBase" id="RU364103"/>
    </source>
</evidence>
<dbReference type="InterPro" id="IPR005876">
    <property type="entry name" value="Co_trans_ATP-bd"/>
</dbReference>
<dbReference type="GO" id="GO:0043190">
    <property type="term" value="C:ATP-binding cassette (ABC) transporter complex"/>
    <property type="evidence" value="ECO:0007669"/>
    <property type="project" value="TreeGrafter"/>
</dbReference>
<reference evidence="13" key="1">
    <citation type="submission" date="2023-03" db="EMBL/GenBank/DDBJ databases">
        <authorList>
            <person name="Shen W."/>
            <person name="Cai J."/>
        </authorList>
    </citation>
    <scope>NUCLEOTIDE SEQUENCE</scope>
    <source>
        <strain evidence="12">B646-2</strain>
        <strain evidence="13">Y15</strain>
    </source>
</reference>